<evidence type="ECO:0000259" key="3">
    <source>
        <dbReference type="Pfam" id="PF16220"/>
    </source>
</evidence>
<gene>
    <name evidence="4" type="ORF">GLUCOINTEAF2_0203657</name>
</gene>
<dbReference type="RefSeq" id="WP_039732325.1">
    <property type="nucleotide sequence ID" value="NZ_JUFX02000004.1"/>
</dbReference>
<dbReference type="Gene3D" id="2.60.120.1440">
    <property type="match status" value="1"/>
</dbReference>
<evidence type="ECO:0000313" key="5">
    <source>
        <dbReference type="Proteomes" id="UP000031553"/>
    </source>
</evidence>
<sequence>MTDSTDDQQDRIDTEAAEWVIRLGGGKLKPEEKQAFATWRSASPRHEAAFQRASSLWSDLDVGSREKKARHRRTATHVTTAGIAGLFVLGLGIGTGWVEPGRWLADYTTPVGEIHTVHLADGSIAVMDSHTALSVRYTASERRIVLIDGDAWFRVAPLGATEHRPFVVEAVRGTSTALGTQFMVERDPDGVRTTVTEHSVRVVTRPPDGLTHSVVVAEGQSVRYGRDGSLDTPQAAPIAAITAWRSGQLVFDNEPLSEVIARLNRYRRGRIMLMGARIRDRRVSGVFSCSDIDGAVSSITRQLALRSVSVAGLATIIY</sequence>
<evidence type="ECO:0000313" key="4">
    <source>
        <dbReference type="EMBL" id="KPH88789.1"/>
    </source>
</evidence>
<proteinExistence type="predicted"/>
<dbReference type="InterPro" id="IPR012373">
    <property type="entry name" value="Ferrdict_sens_TM"/>
</dbReference>
<dbReference type="PANTHER" id="PTHR30273:SF2">
    <property type="entry name" value="PROTEIN FECR"/>
    <property type="match status" value="1"/>
</dbReference>
<keyword evidence="1" id="KW-1133">Transmembrane helix</keyword>
<protein>
    <submittedName>
        <fullName evidence="4">Protein fecR</fullName>
    </submittedName>
</protein>
<dbReference type="PIRSF" id="PIRSF018266">
    <property type="entry name" value="FecR"/>
    <property type="match status" value="1"/>
</dbReference>
<evidence type="ECO:0000259" key="2">
    <source>
        <dbReference type="Pfam" id="PF04773"/>
    </source>
</evidence>
<comment type="caution">
    <text evidence="4">The sequence shown here is derived from an EMBL/GenBank/DDBJ whole genome shotgun (WGS) entry which is preliminary data.</text>
</comment>
<organism evidence="4 5">
    <name type="scientific">Komagataeibacter intermedius AF2</name>
    <dbReference type="NCBI Taxonomy" id="1458464"/>
    <lineage>
        <taxon>Bacteria</taxon>
        <taxon>Pseudomonadati</taxon>
        <taxon>Pseudomonadota</taxon>
        <taxon>Alphaproteobacteria</taxon>
        <taxon>Acetobacterales</taxon>
        <taxon>Acetobacteraceae</taxon>
        <taxon>Komagataeibacter</taxon>
    </lineage>
</organism>
<dbReference type="AlphaFoldDB" id="A0A0N1FNM8"/>
<feature type="domain" description="FecR protein" evidence="2">
    <location>
        <begin position="106"/>
        <end position="200"/>
    </location>
</feature>
<keyword evidence="1" id="KW-0812">Transmembrane</keyword>
<dbReference type="OrthoDB" id="7339213at2"/>
<dbReference type="Pfam" id="PF04773">
    <property type="entry name" value="FecR"/>
    <property type="match status" value="1"/>
</dbReference>
<feature type="domain" description="FecR N-terminal" evidence="3">
    <location>
        <begin position="15"/>
        <end position="56"/>
    </location>
</feature>
<evidence type="ECO:0000256" key="1">
    <source>
        <dbReference type="SAM" id="Phobius"/>
    </source>
</evidence>
<accession>A0A0N1FNM8</accession>
<dbReference type="InterPro" id="IPR032623">
    <property type="entry name" value="FecR_N"/>
</dbReference>
<dbReference type="PANTHER" id="PTHR30273">
    <property type="entry name" value="PERIPLASMIC SIGNAL SENSOR AND SIGMA FACTOR ACTIVATOR FECR-RELATED"/>
    <property type="match status" value="1"/>
</dbReference>
<dbReference type="Pfam" id="PF16220">
    <property type="entry name" value="DUF4880"/>
    <property type="match status" value="1"/>
</dbReference>
<dbReference type="InterPro" id="IPR006860">
    <property type="entry name" value="FecR"/>
</dbReference>
<dbReference type="EMBL" id="JUFX02000004">
    <property type="protein sequence ID" value="KPH88789.1"/>
    <property type="molecule type" value="Genomic_DNA"/>
</dbReference>
<dbReference type="GO" id="GO:0016989">
    <property type="term" value="F:sigma factor antagonist activity"/>
    <property type="evidence" value="ECO:0007669"/>
    <property type="project" value="TreeGrafter"/>
</dbReference>
<keyword evidence="1" id="KW-0472">Membrane</keyword>
<dbReference type="Proteomes" id="UP000031553">
    <property type="component" value="Unassembled WGS sequence"/>
</dbReference>
<reference evidence="4 5" key="1">
    <citation type="submission" date="2015-07" db="EMBL/GenBank/DDBJ databases">
        <title>Draft Genome Sequence of Komagataeibacter intermedius Strain AF2, Isolated from Kombucha Tea.</title>
        <authorList>
            <person name="Santos R.A."/>
            <person name="Berretta A.A."/>
            <person name="Barud H.S."/>
            <person name="Ribeiro S.J."/>
            <person name="Gonzalez-Garcia L.N."/>
            <person name="Zucchi T.D."/>
            <person name="Goldman G.H."/>
            <person name="Riano-Pachon D.M."/>
        </authorList>
    </citation>
    <scope>NUCLEOTIDE SEQUENCE [LARGE SCALE GENOMIC DNA]</scope>
    <source>
        <strain evidence="4 5">AF2</strain>
    </source>
</reference>
<name>A0A0N1FNM8_9PROT</name>
<dbReference type="Gene3D" id="3.55.50.30">
    <property type="match status" value="1"/>
</dbReference>
<feature type="transmembrane region" description="Helical" evidence="1">
    <location>
        <begin position="75"/>
        <end position="98"/>
    </location>
</feature>